<dbReference type="InterPro" id="IPR036396">
    <property type="entry name" value="Cyt_P450_sf"/>
</dbReference>
<comment type="caution">
    <text evidence="2">The sequence shown here is derived from an EMBL/GenBank/DDBJ whole genome shotgun (WGS) entry which is preliminary data.</text>
</comment>
<proteinExistence type="predicted"/>
<gene>
    <name evidence="2" type="ORF">G2W53_043232</name>
</gene>
<protein>
    <submittedName>
        <fullName evidence="2">Cytochrome P450 93A3</fullName>
    </submittedName>
</protein>
<evidence type="ECO:0000313" key="2">
    <source>
        <dbReference type="EMBL" id="KAF7804121.1"/>
    </source>
</evidence>
<feature type="region of interest" description="Disordered" evidence="1">
    <location>
        <begin position="108"/>
        <end position="133"/>
    </location>
</feature>
<evidence type="ECO:0000256" key="1">
    <source>
        <dbReference type="SAM" id="MobiDB-lite"/>
    </source>
</evidence>
<dbReference type="InterPro" id="IPR001128">
    <property type="entry name" value="Cyt_P450"/>
</dbReference>
<accession>A0A834SIB4</accession>
<dbReference type="EMBL" id="JAAIUW010000013">
    <property type="protein sequence ID" value="KAF7804121.1"/>
    <property type="molecule type" value="Genomic_DNA"/>
</dbReference>
<organism evidence="2 3">
    <name type="scientific">Senna tora</name>
    <dbReference type="NCBI Taxonomy" id="362788"/>
    <lineage>
        <taxon>Eukaryota</taxon>
        <taxon>Viridiplantae</taxon>
        <taxon>Streptophyta</taxon>
        <taxon>Embryophyta</taxon>
        <taxon>Tracheophyta</taxon>
        <taxon>Spermatophyta</taxon>
        <taxon>Magnoliopsida</taxon>
        <taxon>eudicotyledons</taxon>
        <taxon>Gunneridae</taxon>
        <taxon>Pentapetalae</taxon>
        <taxon>rosids</taxon>
        <taxon>fabids</taxon>
        <taxon>Fabales</taxon>
        <taxon>Fabaceae</taxon>
        <taxon>Caesalpinioideae</taxon>
        <taxon>Cassia clade</taxon>
        <taxon>Senna</taxon>
    </lineage>
</organism>
<reference evidence="2" key="1">
    <citation type="submission" date="2020-09" db="EMBL/GenBank/DDBJ databases">
        <title>Genome-Enabled Discovery of Anthraquinone Biosynthesis in Senna tora.</title>
        <authorList>
            <person name="Kang S.-H."/>
            <person name="Pandey R.P."/>
            <person name="Lee C.-M."/>
            <person name="Sim J.-S."/>
            <person name="Jeong J.-T."/>
            <person name="Choi B.-S."/>
            <person name="Jung M."/>
            <person name="Ginzburg D."/>
            <person name="Zhao K."/>
            <person name="Won S.Y."/>
            <person name="Oh T.-J."/>
            <person name="Yu Y."/>
            <person name="Kim N.-H."/>
            <person name="Lee O.R."/>
            <person name="Lee T.-H."/>
            <person name="Bashyal P."/>
            <person name="Kim T.-S."/>
            <person name="Lee W.-H."/>
            <person name="Kawkins C."/>
            <person name="Kim C.-K."/>
            <person name="Kim J.S."/>
            <person name="Ahn B.O."/>
            <person name="Rhee S.Y."/>
            <person name="Sohng J.K."/>
        </authorList>
    </citation>
    <scope>NUCLEOTIDE SEQUENCE</scope>
    <source>
        <tissue evidence="2">Leaf</tissue>
    </source>
</reference>
<dbReference type="Pfam" id="PF00067">
    <property type="entry name" value="p450"/>
    <property type="match status" value="1"/>
</dbReference>
<dbReference type="AlphaFoldDB" id="A0A834SIB4"/>
<dbReference type="SUPFAM" id="SSF48264">
    <property type="entry name" value="Cytochrome P450"/>
    <property type="match status" value="1"/>
</dbReference>
<name>A0A834SIB4_9FABA</name>
<dbReference type="Proteomes" id="UP000634136">
    <property type="component" value="Unassembled WGS sequence"/>
</dbReference>
<keyword evidence="3" id="KW-1185">Reference proteome</keyword>
<evidence type="ECO:0000313" key="3">
    <source>
        <dbReference type="Proteomes" id="UP000634136"/>
    </source>
</evidence>
<dbReference type="PANTHER" id="PTHR47949">
    <property type="entry name" value="CYTOCHROME P450 703A2-RELATED-RELATED"/>
    <property type="match status" value="1"/>
</dbReference>
<sequence>MGYGGVNQPPKCHEKSETRAGFSRIVQESDVVKLPYLQAVVKETLRGVDPMEFKAERFISEESSGIDVVIHCFEWKVDGGNCTVDKQEKAGFTLPRAPPLILAAASPSASKPLLPPSPTPTPSVVGSTPPAAAPQPMSPFYQGGGGGGGYLSSLATIKSSLNQSQPFKSNLSGFGVGHTPHFYKMGMMKEREEEESSSTLYEKEQGLMM</sequence>
<dbReference type="GO" id="GO:0020037">
    <property type="term" value="F:heme binding"/>
    <property type="evidence" value="ECO:0007669"/>
    <property type="project" value="InterPro"/>
</dbReference>
<dbReference type="GO" id="GO:0016705">
    <property type="term" value="F:oxidoreductase activity, acting on paired donors, with incorporation or reduction of molecular oxygen"/>
    <property type="evidence" value="ECO:0007669"/>
    <property type="project" value="InterPro"/>
</dbReference>
<dbReference type="InterPro" id="IPR051382">
    <property type="entry name" value="CYP450_AA/FA_Hydroxylases"/>
</dbReference>
<dbReference type="GO" id="GO:0005506">
    <property type="term" value="F:iron ion binding"/>
    <property type="evidence" value="ECO:0007669"/>
    <property type="project" value="InterPro"/>
</dbReference>
<dbReference type="GO" id="GO:0004497">
    <property type="term" value="F:monooxygenase activity"/>
    <property type="evidence" value="ECO:0007669"/>
    <property type="project" value="InterPro"/>
</dbReference>